<keyword evidence="1" id="KW-0175">Coiled coil</keyword>
<feature type="transmembrane region" description="Helical" evidence="3">
    <location>
        <begin position="102"/>
        <end position="126"/>
    </location>
</feature>
<feature type="transmembrane region" description="Helical" evidence="3">
    <location>
        <begin position="78"/>
        <end position="96"/>
    </location>
</feature>
<keyword evidence="3" id="KW-0472">Membrane</keyword>
<evidence type="ECO:0000313" key="5">
    <source>
        <dbReference type="Proteomes" id="UP001189429"/>
    </source>
</evidence>
<evidence type="ECO:0000256" key="1">
    <source>
        <dbReference type="SAM" id="Coils"/>
    </source>
</evidence>
<dbReference type="EMBL" id="CAUYUJ010017178">
    <property type="protein sequence ID" value="CAK0872586.1"/>
    <property type="molecule type" value="Genomic_DNA"/>
</dbReference>
<feature type="region of interest" description="Disordered" evidence="2">
    <location>
        <begin position="311"/>
        <end position="341"/>
    </location>
</feature>
<proteinExistence type="predicted"/>
<organism evidence="4 5">
    <name type="scientific">Prorocentrum cordatum</name>
    <dbReference type="NCBI Taxonomy" id="2364126"/>
    <lineage>
        <taxon>Eukaryota</taxon>
        <taxon>Sar</taxon>
        <taxon>Alveolata</taxon>
        <taxon>Dinophyceae</taxon>
        <taxon>Prorocentrales</taxon>
        <taxon>Prorocentraceae</taxon>
        <taxon>Prorocentrum</taxon>
    </lineage>
</organism>
<evidence type="ECO:0000313" key="4">
    <source>
        <dbReference type="EMBL" id="CAK0872586.1"/>
    </source>
</evidence>
<evidence type="ECO:0000256" key="3">
    <source>
        <dbReference type="SAM" id="Phobius"/>
    </source>
</evidence>
<accession>A0ABN9VHB8</accession>
<evidence type="ECO:0000256" key="2">
    <source>
        <dbReference type="SAM" id="MobiDB-lite"/>
    </source>
</evidence>
<sequence>AEKELEPLGYSAGHDYMGNVVQPVSCSIILFFASGYVWQLWACLAGWSIFMMIFSRYLHLRAVRRCYFTTSRVDTEALVWFAAPLSLVLASSGFWAARLRGWSPWVVLFAWIFGGATYFFLLTVCVRPLSLPKEEVHACFRATYDEVRARRFYDWHNCNPIKGGALGGGRVCAALQLRRARRQALRSTGPRGLPYQLQAPLLRRACEGRQPEEILAAASEAFCFWTGQKILEHDRRAADMDGQRARGAELRAAYKERASAARAAADGLKEENAVLGKCLKGALGCAERLQAEREQLRGRMAQLRQAGERRAAAGATWRPATAEDWAAAAPPRRSRGGGRGAPLLGRRGAAAVHRARQILAGPALLGRCPRCPNGTPSAAGCGALRAWRTSEPGTGRGDHT</sequence>
<keyword evidence="3" id="KW-0812">Transmembrane</keyword>
<feature type="transmembrane region" description="Helical" evidence="3">
    <location>
        <begin position="38"/>
        <end position="58"/>
    </location>
</feature>
<evidence type="ECO:0008006" key="6">
    <source>
        <dbReference type="Google" id="ProtNLM"/>
    </source>
</evidence>
<gene>
    <name evidence="4" type="ORF">PCOR1329_LOCUS58007</name>
</gene>
<keyword evidence="3" id="KW-1133">Transmembrane helix</keyword>
<reference evidence="4" key="1">
    <citation type="submission" date="2023-10" db="EMBL/GenBank/DDBJ databases">
        <authorList>
            <person name="Chen Y."/>
            <person name="Shah S."/>
            <person name="Dougan E. K."/>
            <person name="Thang M."/>
            <person name="Chan C."/>
        </authorList>
    </citation>
    <scope>NUCLEOTIDE SEQUENCE [LARGE SCALE GENOMIC DNA]</scope>
</reference>
<feature type="coiled-coil region" evidence="1">
    <location>
        <begin position="251"/>
        <end position="306"/>
    </location>
</feature>
<protein>
    <recommendedName>
        <fullName evidence="6">Glycerophosphocholine acyltransferase 1</fullName>
    </recommendedName>
</protein>
<feature type="non-terminal residue" evidence="4">
    <location>
        <position position="1"/>
    </location>
</feature>
<keyword evidence="5" id="KW-1185">Reference proteome</keyword>
<feature type="compositionally biased region" description="Low complexity" evidence="2">
    <location>
        <begin position="312"/>
        <end position="331"/>
    </location>
</feature>
<dbReference type="Proteomes" id="UP001189429">
    <property type="component" value="Unassembled WGS sequence"/>
</dbReference>
<name>A0ABN9VHB8_9DINO</name>
<comment type="caution">
    <text evidence="4">The sequence shown here is derived from an EMBL/GenBank/DDBJ whole genome shotgun (WGS) entry which is preliminary data.</text>
</comment>